<dbReference type="OrthoDB" id="9036324at2"/>
<gene>
    <name evidence="1" type="ORF">PAQ31011_05176</name>
</gene>
<dbReference type="RefSeq" id="WP_150578437.1">
    <property type="nucleotide sequence ID" value="NZ_CABPSN010000012.1"/>
</dbReference>
<proteinExistence type="predicted"/>
<dbReference type="AlphaFoldDB" id="A0A5E4Z8Q0"/>
<evidence type="ECO:0000313" key="1">
    <source>
        <dbReference type="EMBL" id="VVE57052.1"/>
    </source>
</evidence>
<organism evidence="1 2">
    <name type="scientific">Pandoraea aquatica</name>
    <dbReference type="NCBI Taxonomy" id="2508290"/>
    <lineage>
        <taxon>Bacteria</taxon>
        <taxon>Pseudomonadati</taxon>
        <taxon>Pseudomonadota</taxon>
        <taxon>Betaproteobacteria</taxon>
        <taxon>Burkholderiales</taxon>
        <taxon>Burkholderiaceae</taxon>
        <taxon>Pandoraea</taxon>
    </lineage>
</organism>
<sequence length="285" mass="31011">MNYALNADFFHTRARLGLDSTGTDAPAARAFARQAGRACAIAGQFFASIHVSQFPVLLCQFAMGYNEVLLAKIGGASADLLDVSLATRSRFDAAVHKQDSVWLLDVMYSICEIAADNGTDSVPFFSDLPELTMLIDAAVERHEDTDALAEAAAAHERWKAALPTAAQLMSDVKRKASADGQKYEFEGYTLWCEPAHGGWSLTNAYGVDYCAFLSSEASFQWLLDAVVNDEDVGAVPPGCEKIADDADDHPDIVMFYACEDAAIRVMQRLGFPNPNEQDSLDANYE</sequence>
<protein>
    <submittedName>
        <fullName evidence="1">Uncharacterized protein</fullName>
    </submittedName>
</protein>
<dbReference type="EMBL" id="CABPSN010000012">
    <property type="protein sequence ID" value="VVE57052.1"/>
    <property type="molecule type" value="Genomic_DNA"/>
</dbReference>
<dbReference type="Proteomes" id="UP000366819">
    <property type="component" value="Unassembled WGS sequence"/>
</dbReference>
<reference evidence="1 2" key="1">
    <citation type="submission" date="2019-08" db="EMBL/GenBank/DDBJ databases">
        <authorList>
            <person name="Peeters C."/>
        </authorList>
    </citation>
    <scope>NUCLEOTIDE SEQUENCE [LARGE SCALE GENOMIC DNA]</scope>
    <source>
        <strain evidence="1 2">LMG 31011</strain>
    </source>
</reference>
<keyword evidence="2" id="KW-1185">Reference proteome</keyword>
<name>A0A5E4Z8Q0_9BURK</name>
<accession>A0A5E4Z8Q0</accession>
<evidence type="ECO:0000313" key="2">
    <source>
        <dbReference type="Proteomes" id="UP000366819"/>
    </source>
</evidence>